<dbReference type="AlphaFoldDB" id="A0AA36LMW4"/>
<evidence type="ECO:0000256" key="1">
    <source>
        <dbReference type="SAM" id="SignalP"/>
    </source>
</evidence>
<feature type="chain" id="PRO_5041252599" description="Lipoprotein" evidence="1">
    <location>
        <begin position="26"/>
        <end position="143"/>
    </location>
</feature>
<dbReference type="RefSeq" id="WP_049677965.1">
    <property type="nucleotide sequence ID" value="NZ_CABMMJ010000001.1"/>
</dbReference>
<keyword evidence="1" id="KW-0732">Signal</keyword>
<comment type="caution">
    <text evidence="2">The sequence shown here is derived from an EMBL/GenBank/DDBJ whole genome shotgun (WGS) entry which is preliminary data.</text>
</comment>
<sequence length="143" mass="16056">MMTKNIIFLSLILSTFLTVIPISSASNCSPKTCAGYNVPEVVRIIINKGCDEIPTKIIQGNRYFTVTSTHDTNKCSVFFKINEQKVEPNPSVCINEQICNITIHDGKVLSAWRDTGKWNDGAYQVNDDGKWMLLFRDSCVDCD</sequence>
<feature type="signal peptide" evidence="1">
    <location>
        <begin position="1"/>
        <end position="25"/>
    </location>
</feature>
<dbReference type="EMBL" id="CQBM01000001">
    <property type="protein sequence ID" value="CNH51577.1"/>
    <property type="molecule type" value="Genomic_DNA"/>
</dbReference>
<evidence type="ECO:0008006" key="4">
    <source>
        <dbReference type="Google" id="ProtNLM"/>
    </source>
</evidence>
<protein>
    <recommendedName>
        <fullName evidence="4">Lipoprotein</fullName>
    </recommendedName>
</protein>
<evidence type="ECO:0000313" key="2">
    <source>
        <dbReference type="EMBL" id="CNH51577.1"/>
    </source>
</evidence>
<name>A0AA36LMW4_YERMO</name>
<organism evidence="2 3">
    <name type="scientific">Yersinia mollaretii</name>
    <dbReference type="NCBI Taxonomy" id="33060"/>
    <lineage>
        <taxon>Bacteria</taxon>
        <taxon>Pseudomonadati</taxon>
        <taxon>Pseudomonadota</taxon>
        <taxon>Gammaproteobacteria</taxon>
        <taxon>Enterobacterales</taxon>
        <taxon>Yersiniaceae</taxon>
        <taxon>Yersinia</taxon>
    </lineage>
</organism>
<evidence type="ECO:0000313" key="3">
    <source>
        <dbReference type="Proteomes" id="UP000040841"/>
    </source>
</evidence>
<reference evidence="2 3" key="1">
    <citation type="submission" date="2015-03" db="EMBL/GenBank/DDBJ databases">
        <authorList>
            <consortium name="Pathogen Informatics"/>
            <person name="Murphy D."/>
        </authorList>
    </citation>
    <scope>NUCLEOTIDE SEQUENCE [LARGE SCALE GENOMIC DNA]</scope>
    <source>
        <strain evidence="2 3">FE82747</strain>
    </source>
</reference>
<gene>
    <name evidence="2" type="ORF">ERS008502_00667</name>
</gene>
<dbReference type="Proteomes" id="UP000040841">
    <property type="component" value="Unassembled WGS sequence"/>
</dbReference>
<proteinExistence type="predicted"/>
<accession>A0AA36LMW4</accession>